<protein>
    <submittedName>
        <fullName evidence="2">Uncharacterized protein</fullName>
    </submittedName>
</protein>
<dbReference type="EMBL" id="ML979138">
    <property type="protein sequence ID" value="KAF1914038.1"/>
    <property type="molecule type" value="Genomic_DNA"/>
</dbReference>
<dbReference type="Proteomes" id="UP000800096">
    <property type="component" value="Unassembled WGS sequence"/>
</dbReference>
<reference evidence="2" key="1">
    <citation type="journal article" date="2020" name="Stud. Mycol.">
        <title>101 Dothideomycetes genomes: a test case for predicting lifestyles and emergence of pathogens.</title>
        <authorList>
            <person name="Haridas S."/>
            <person name="Albert R."/>
            <person name="Binder M."/>
            <person name="Bloem J."/>
            <person name="Labutti K."/>
            <person name="Salamov A."/>
            <person name="Andreopoulos B."/>
            <person name="Baker S."/>
            <person name="Barry K."/>
            <person name="Bills G."/>
            <person name="Bluhm B."/>
            <person name="Cannon C."/>
            <person name="Castanera R."/>
            <person name="Culley D."/>
            <person name="Daum C."/>
            <person name="Ezra D."/>
            <person name="Gonzalez J."/>
            <person name="Henrissat B."/>
            <person name="Kuo A."/>
            <person name="Liang C."/>
            <person name="Lipzen A."/>
            <person name="Lutzoni F."/>
            <person name="Magnuson J."/>
            <person name="Mondo S."/>
            <person name="Nolan M."/>
            <person name="Ohm R."/>
            <person name="Pangilinan J."/>
            <person name="Park H.-J."/>
            <person name="Ramirez L."/>
            <person name="Alfaro M."/>
            <person name="Sun H."/>
            <person name="Tritt A."/>
            <person name="Yoshinaga Y."/>
            <person name="Zwiers L.-H."/>
            <person name="Turgeon B."/>
            <person name="Goodwin S."/>
            <person name="Spatafora J."/>
            <person name="Crous P."/>
            <person name="Grigoriev I."/>
        </authorList>
    </citation>
    <scope>NUCLEOTIDE SEQUENCE</scope>
    <source>
        <strain evidence="2">HMLAC05119</strain>
    </source>
</reference>
<accession>A0A6A5QGU4</accession>
<name>A0A6A5QGU4_AMPQU</name>
<sequence>MAKLNTNSEDQDWRGARTPAPKKAQHAFPTFTPTRTRMTRSTAKASGAIPLLFELPMRSKTTKIPAGVSLEQIPNPGNLKAKKRGAIRKTDFDDLAVDLGGMDLGKGKGNGEKKGNKTKGKEKAVDQEHKGDEELAKTTRSIRLTLADSIVNKKTPNSMAADADEDSDSNTDPLDPHPILPPSLKSIAQPIFPPKKSPSKHLPRSKLTSPTKRTRTTSRPASPTQTLLSTLAPFSTRKKLWETTHQDVDALGAVIAKGGEGVEVLEGMLDVVRKFWQFRDSLDGYLEEVEGLGLGLVWDRDGEGEEDESDGGEE</sequence>
<keyword evidence="3" id="KW-1185">Reference proteome</keyword>
<evidence type="ECO:0000256" key="1">
    <source>
        <dbReference type="SAM" id="MobiDB-lite"/>
    </source>
</evidence>
<dbReference type="AlphaFoldDB" id="A0A6A5QGU4"/>
<feature type="compositionally biased region" description="Low complexity" evidence="1">
    <location>
        <begin position="28"/>
        <end position="42"/>
    </location>
</feature>
<gene>
    <name evidence="2" type="ORF">BDU57DRAFT_531853</name>
</gene>
<feature type="compositionally biased region" description="Basic and acidic residues" evidence="1">
    <location>
        <begin position="105"/>
        <end position="137"/>
    </location>
</feature>
<evidence type="ECO:0000313" key="3">
    <source>
        <dbReference type="Proteomes" id="UP000800096"/>
    </source>
</evidence>
<organism evidence="2 3">
    <name type="scientific">Ampelomyces quisqualis</name>
    <name type="common">Powdery mildew agent</name>
    <dbReference type="NCBI Taxonomy" id="50730"/>
    <lineage>
        <taxon>Eukaryota</taxon>
        <taxon>Fungi</taxon>
        <taxon>Dikarya</taxon>
        <taxon>Ascomycota</taxon>
        <taxon>Pezizomycotina</taxon>
        <taxon>Dothideomycetes</taxon>
        <taxon>Pleosporomycetidae</taxon>
        <taxon>Pleosporales</taxon>
        <taxon>Pleosporineae</taxon>
        <taxon>Phaeosphaeriaceae</taxon>
        <taxon>Ampelomyces</taxon>
    </lineage>
</organism>
<evidence type="ECO:0000313" key="2">
    <source>
        <dbReference type="EMBL" id="KAF1914038.1"/>
    </source>
</evidence>
<proteinExistence type="predicted"/>
<feature type="region of interest" description="Disordered" evidence="1">
    <location>
        <begin position="1"/>
        <end position="43"/>
    </location>
</feature>
<feature type="region of interest" description="Disordered" evidence="1">
    <location>
        <begin position="97"/>
        <end position="224"/>
    </location>
</feature>